<dbReference type="AlphaFoldDB" id="A0LPG0"/>
<dbReference type="HOGENOM" id="CLU_1703363_0_0_7"/>
<protein>
    <submittedName>
        <fullName evidence="1">Uncharacterized protein</fullName>
    </submittedName>
</protein>
<keyword evidence="2" id="KW-1185">Reference proteome</keyword>
<evidence type="ECO:0000313" key="2">
    <source>
        <dbReference type="Proteomes" id="UP000001784"/>
    </source>
</evidence>
<dbReference type="STRING" id="335543.Sfum_3642"/>
<gene>
    <name evidence="1" type="ordered locus">Sfum_3642</name>
</gene>
<dbReference type="EMBL" id="CP000478">
    <property type="protein sequence ID" value="ABK19312.1"/>
    <property type="molecule type" value="Genomic_DNA"/>
</dbReference>
<dbReference type="KEGG" id="sfu:Sfum_3642"/>
<name>A0LPG0_SYNFM</name>
<proteinExistence type="predicted"/>
<dbReference type="Proteomes" id="UP000001784">
    <property type="component" value="Chromosome"/>
</dbReference>
<dbReference type="InParanoid" id="A0LPG0"/>
<reference evidence="1 2" key="1">
    <citation type="submission" date="2006-10" db="EMBL/GenBank/DDBJ databases">
        <title>Complete sequence of Syntrophobacter fumaroxidans MPOB.</title>
        <authorList>
            <consortium name="US DOE Joint Genome Institute"/>
            <person name="Copeland A."/>
            <person name="Lucas S."/>
            <person name="Lapidus A."/>
            <person name="Barry K."/>
            <person name="Detter J.C."/>
            <person name="Glavina del Rio T."/>
            <person name="Hammon N."/>
            <person name="Israni S."/>
            <person name="Pitluck S."/>
            <person name="Goltsman E.G."/>
            <person name="Martinez M."/>
            <person name="Schmutz J."/>
            <person name="Larimer F."/>
            <person name="Land M."/>
            <person name="Hauser L."/>
            <person name="Kyrpides N."/>
            <person name="Kim E."/>
            <person name="Boone D.R."/>
            <person name="Brockman F."/>
            <person name="Culley D."/>
            <person name="Ferry J."/>
            <person name="Gunsalus R."/>
            <person name="McInerney M.J."/>
            <person name="Morrison M."/>
            <person name="Plugge C."/>
            <person name="Rohlin L."/>
            <person name="Scholten J."/>
            <person name="Sieber J."/>
            <person name="Stams A.J.M."/>
            <person name="Worm P."/>
            <person name="Henstra A.M."/>
            <person name="Richardson P."/>
        </authorList>
    </citation>
    <scope>NUCLEOTIDE SEQUENCE [LARGE SCALE GENOMIC DNA]</scope>
    <source>
        <strain evidence="2">DSM 10017 / MPOB</strain>
    </source>
</reference>
<organism evidence="1 2">
    <name type="scientific">Syntrophobacter fumaroxidans (strain DSM 10017 / MPOB)</name>
    <dbReference type="NCBI Taxonomy" id="335543"/>
    <lineage>
        <taxon>Bacteria</taxon>
        <taxon>Pseudomonadati</taxon>
        <taxon>Thermodesulfobacteriota</taxon>
        <taxon>Syntrophobacteria</taxon>
        <taxon>Syntrophobacterales</taxon>
        <taxon>Syntrophobacteraceae</taxon>
        <taxon>Syntrophobacter</taxon>
    </lineage>
</organism>
<accession>A0LPG0</accession>
<evidence type="ECO:0000313" key="1">
    <source>
        <dbReference type="EMBL" id="ABK19312.1"/>
    </source>
</evidence>
<sequence>MTSFQEILQGCERGGRDRLRFRGNGVLCQLLSRAARVGCAAAQSTVPIPLPLPSWPTYKGRAHIRRLFRASKRGAGVPGLPSEGLSGCRGNGVSTGFREPRTDGLEWPGEGIGRLETRKMPCPAGLFCICIDLLRKNVPLRGLCPISGEERPGI</sequence>